<evidence type="ECO:0000313" key="3">
    <source>
        <dbReference type="Proteomes" id="UP000694904"/>
    </source>
</evidence>
<keyword evidence="2" id="KW-0732">Signal</keyword>
<name>A0ABM1P567_DROAR</name>
<keyword evidence="3" id="KW-1185">Reference proteome</keyword>
<dbReference type="Proteomes" id="UP000694904">
    <property type="component" value="Chromosome 2"/>
</dbReference>
<protein>
    <submittedName>
        <fullName evidence="4">Uncharacterized protein LOC108613395</fullName>
    </submittedName>
</protein>
<keyword evidence="1" id="KW-1133">Transmembrane helix</keyword>
<proteinExistence type="predicted"/>
<evidence type="ECO:0000256" key="2">
    <source>
        <dbReference type="SAM" id="SignalP"/>
    </source>
</evidence>
<dbReference type="InterPro" id="IPR012464">
    <property type="entry name" value="DUF1676"/>
</dbReference>
<reference evidence="3" key="1">
    <citation type="journal article" date="1997" name="Nucleic Acids Res.">
        <title>tRNAscan-SE: a program for improved detection of transfer RNA genes in genomic sequence.</title>
        <authorList>
            <person name="Lowe T.M."/>
            <person name="Eddy S.R."/>
        </authorList>
    </citation>
    <scope>NUCLEOTIDE SEQUENCE [LARGE SCALE GENOMIC DNA]</scope>
</reference>
<gene>
    <name evidence="4" type="primary">LOC108613395</name>
</gene>
<evidence type="ECO:0000313" key="4">
    <source>
        <dbReference type="RefSeq" id="XP_017862353.1"/>
    </source>
</evidence>
<accession>A0ABM1P567</accession>
<organism evidence="3 4">
    <name type="scientific">Drosophila arizonae</name>
    <name type="common">Fruit fly</name>
    <dbReference type="NCBI Taxonomy" id="7263"/>
    <lineage>
        <taxon>Eukaryota</taxon>
        <taxon>Metazoa</taxon>
        <taxon>Ecdysozoa</taxon>
        <taxon>Arthropoda</taxon>
        <taxon>Hexapoda</taxon>
        <taxon>Insecta</taxon>
        <taxon>Pterygota</taxon>
        <taxon>Neoptera</taxon>
        <taxon>Endopterygota</taxon>
        <taxon>Diptera</taxon>
        <taxon>Brachycera</taxon>
        <taxon>Muscomorpha</taxon>
        <taxon>Ephydroidea</taxon>
        <taxon>Drosophilidae</taxon>
        <taxon>Drosophila</taxon>
    </lineage>
</organism>
<keyword evidence="1" id="KW-0812">Transmembrane</keyword>
<reference evidence="4" key="3">
    <citation type="submission" date="2025-08" db="UniProtKB">
        <authorList>
            <consortium name="RefSeq"/>
        </authorList>
    </citation>
    <scope>IDENTIFICATION</scope>
    <source>
        <tissue evidence="4">Whole organism</tissue>
    </source>
</reference>
<dbReference type="Pfam" id="PF07898">
    <property type="entry name" value="DUF1676"/>
    <property type="match status" value="1"/>
</dbReference>
<dbReference type="GeneID" id="108613395"/>
<sequence length="367" mass="40859">MWQQVWQVYVLTVYVALAQTEAGMDARFNGVASGLTNNEPHQQLQVKLNAWQPLTGHNNWLILQATAATAMRQQQQQQEQQQQQQQPQGQLPVNYYAYNHRYQTVATAAANDAPSGNYKQVRPNLNAAAPRYVWALSPSLHQLPNGEDVPDVQRGHIEPEAREAKNRVTNTYTNAADEVLDVLAKPTSATAQLINNYLTTFERAVRRVRTFCDTVRDLISGEDKEDWDEGHELNQELRSLETNILSTKLVGRSIDAATEEEEEEEQLETATTTSKEIQVRGSQLAGSIQGRKLKKLKKKIQKLLLPLLIAYKLKFLTLIPVLIGGLTLLVGTTGLAGFFFALFTAVMSLKSSAGVGHSSKAIVLKKI</sequence>
<feature type="transmembrane region" description="Helical" evidence="1">
    <location>
        <begin position="329"/>
        <end position="349"/>
    </location>
</feature>
<feature type="chain" id="PRO_5047040306" evidence="2">
    <location>
        <begin position="19"/>
        <end position="367"/>
    </location>
</feature>
<reference evidence="3" key="2">
    <citation type="journal article" date="2016" name="G3 (Bethesda)">
        <title>Genome Evolution in Three Species of Cactophilic Drosophila.</title>
        <authorList>
            <person name="Sanchez-Flores A."/>
            <person name="Penazola F."/>
            <person name="Carpinteyro-Ponce J."/>
            <person name="Nazario-Yepiz N."/>
            <person name="Abreu-Goodger C."/>
            <person name="Machado C.A."/>
            <person name="Markow T.A."/>
        </authorList>
    </citation>
    <scope>NUCLEOTIDE SEQUENCE [LARGE SCALE GENOMIC DNA]</scope>
</reference>
<feature type="signal peptide" evidence="2">
    <location>
        <begin position="1"/>
        <end position="18"/>
    </location>
</feature>
<dbReference type="RefSeq" id="XP_017862353.1">
    <property type="nucleotide sequence ID" value="XM_018006864.1"/>
</dbReference>
<evidence type="ECO:0000256" key="1">
    <source>
        <dbReference type="SAM" id="Phobius"/>
    </source>
</evidence>
<keyword evidence="1" id="KW-0472">Membrane</keyword>